<feature type="region of interest" description="Disordered" evidence="1">
    <location>
        <begin position="211"/>
        <end position="243"/>
    </location>
</feature>
<feature type="compositionally biased region" description="Polar residues" evidence="1">
    <location>
        <begin position="213"/>
        <end position="243"/>
    </location>
</feature>
<dbReference type="Proteomes" id="UP001058974">
    <property type="component" value="Chromosome 6"/>
</dbReference>
<sequence>MVQKLMDARMTKEVDFIIGKSFNGHTLKNMSLITNVIDPSKFLDKESIGSRRMLVNGYPLFLNDESREAQEHYNEDCLTKVVLHPQPFPSPYIPFGTITTPLPRSSSVSETIITPIPSIYVTIPTPIQTFAELTTITPLTLNACTTSITTPTTKPSATKIHPSDSGFSTPTSFTLTMPKSRSFLEDTPYTLTLPYQPIDEPFFDTFMERLRNNEPSTPDYSDQTIEISSNNEIQSKPSPNLEE</sequence>
<accession>A0A9D4WEA8</accession>
<evidence type="ECO:0000313" key="3">
    <source>
        <dbReference type="Proteomes" id="UP001058974"/>
    </source>
</evidence>
<comment type="caution">
    <text evidence="2">The sequence shown here is derived from an EMBL/GenBank/DDBJ whole genome shotgun (WGS) entry which is preliminary data.</text>
</comment>
<dbReference type="AlphaFoldDB" id="A0A9D4WEA8"/>
<keyword evidence="3" id="KW-1185">Reference proteome</keyword>
<evidence type="ECO:0000313" key="2">
    <source>
        <dbReference type="EMBL" id="KAI5399919.1"/>
    </source>
</evidence>
<name>A0A9D4WEA8_PEA</name>
<proteinExistence type="predicted"/>
<dbReference type="EMBL" id="JAMSHJ010000006">
    <property type="protein sequence ID" value="KAI5399919.1"/>
    <property type="molecule type" value="Genomic_DNA"/>
</dbReference>
<protein>
    <submittedName>
        <fullName evidence="2">Uncharacterized protein</fullName>
    </submittedName>
</protein>
<gene>
    <name evidence="2" type="ORF">KIW84_065023</name>
</gene>
<reference evidence="2 3" key="1">
    <citation type="journal article" date="2022" name="Nat. Genet.">
        <title>Improved pea reference genome and pan-genome highlight genomic features and evolutionary characteristics.</title>
        <authorList>
            <person name="Yang T."/>
            <person name="Liu R."/>
            <person name="Luo Y."/>
            <person name="Hu S."/>
            <person name="Wang D."/>
            <person name="Wang C."/>
            <person name="Pandey M.K."/>
            <person name="Ge S."/>
            <person name="Xu Q."/>
            <person name="Li N."/>
            <person name="Li G."/>
            <person name="Huang Y."/>
            <person name="Saxena R.K."/>
            <person name="Ji Y."/>
            <person name="Li M."/>
            <person name="Yan X."/>
            <person name="He Y."/>
            <person name="Liu Y."/>
            <person name="Wang X."/>
            <person name="Xiang C."/>
            <person name="Varshney R.K."/>
            <person name="Ding H."/>
            <person name="Gao S."/>
            <person name="Zong X."/>
        </authorList>
    </citation>
    <scope>NUCLEOTIDE SEQUENCE [LARGE SCALE GENOMIC DNA]</scope>
    <source>
        <strain evidence="2 3">cv. Zhongwan 6</strain>
    </source>
</reference>
<dbReference type="Gramene" id="Psat06G0502300-T1">
    <property type="protein sequence ID" value="KAI5399919.1"/>
    <property type="gene ID" value="KIW84_065023"/>
</dbReference>
<organism evidence="2 3">
    <name type="scientific">Pisum sativum</name>
    <name type="common">Garden pea</name>
    <name type="synonym">Lathyrus oleraceus</name>
    <dbReference type="NCBI Taxonomy" id="3888"/>
    <lineage>
        <taxon>Eukaryota</taxon>
        <taxon>Viridiplantae</taxon>
        <taxon>Streptophyta</taxon>
        <taxon>Embryophyta</taxon>
        <taxon>Tracheophyta</taxon>
        <taxon>Spermatophyta</taxon>
        <taxon>Magnoliopsida</taxon>
        <taxon>eudicotyledons</taxon>
        <taxon>Gunneridae</taxon>
        <taxon>Pentapetalae</taxon>
        <taxon>rosids</taxon>
        <taxon>fabids</taxon>
        <taxon>Fabales</taxon>
        <taxon>Fabaceae</taxon>
        <taxon>Papilionoideae</taxon>
        <taxon>50 kb inversion clade</taxon>
        <taxon>NPAAA clade</taxon>
        <taxon>Hologalegina</taxon>
        <taxon>IRL clade</taxon>
        <taxon>Fabeae</taxon>
        <taxon>Lathyrus</taxon>
    </lineage>
</organism>
<evidence type="ECO:0000256" key="1">
    <source>
        <dbReference type="SAM" id="MobiDB-lite"/>
    </source>
</evidence>